<reference evidence="9" key="1">
    <citation type="submission" date="2016-10" db="EMBL/GenBank/DDBJ databases">
        <authorList>
            <person name="Varghese N."/>
            <person name="Submissions S."/>
        </authorList>
    </citation>
    <scope>NUCLEOTIDE SEQUENCE [LARGE SCALE GENOMIC DNA]</scope>
    <source>
        <strain evidence="9">CGMCC 1.10784</strain>
    </source>
</reference>
<dbReference type="InterPro" id="IPR001640">
    <property type="entry name" value="Lgt"/>
</dbReference>
<dbReference type="EMBL" id="FOMT01000004">
    <property type="protein sequence ID" value="SFE80167.1"/>
    <property type="molecule type" value="Genomic_DNA"/>
</dbReference>
<dbReference type="AlphaFoldDB" id="A0A1I2DI73"/>
<keyword evidence="2" id="KW-1003">Cell membrane</keyword>
<feature type="transmembrane region" description="Helical" evidence="7">
    <location>
        <begin position="203"/>
        <end position="219"/>
    </location>
</feature>
<keyword evidence="5 7" id="KW-1133">Transmembrane helix</keyword>
<evidence type="ECO:0000256" key="6">
    <source>
        <dbReference type="ARBA" id="ARBA00023136"/>
    </source>
</evidence>
<organism evidence="8 9">
    <name type="scientific">Paenibacillus catalpae</name>
    <dbReference type="NCBI Taxonomy" id="1045775"/>
    <lineage>
        <taxon>Bacteria</taxon>
        <taxon>Bacillati</taxon>
        <taxon>Bacillota</taxon>
        <taxon>Bacilli</taxon>
        <taxon>Bacillales</taxon>
        <taxon>Paenibacillaceae</taxon>
        <taxon>Paenibacillus</taxon>
    </lineage>
</organism>
<dbReference type="PANTHER" id="PTHR30589">
    <property type="entry name" value="PROLIPOPROTEIN DIACYLGLYCERYL TRANSFERASE"/>
    <property type="match status" value="1"/>
</dbReference>
<gene>
    <name evidence="8" type="ORF">SAMN05216378_4120</name>
</gene>
<keyword evidence="6 7" id="KW-0472">Membrane</keyword>
<evidence type="ECO:0000256" key="1">
    <source>
        <dbReference type="ARBA" id="ARBA00007150"/>
    </source>
</evidence>
<feature type="transmembrane region" description="Helical" evidence="7">
    <location>
        <begin position="86"/>
        <end position="107"/>
    </location>
</feature>
<dbReference type="Pfam" id="PF01790">
    <property type="entry name" value="LGT"/>
    <property type="match status" value="1"/>
</dbReference>
<comment type="similarity">
    <text evidence="1">Belongs to the Lgt family.</text>
</comment>
<evidence type="ECO:0000256" key="7">
    <source>
        <dbReference type="SAM" id="Phobius"/>
    </source>
</evidence>
<sequence length="293" mass="33435">MLLSHFYTLGITPDYGNRQEFLSRPANLYKINQNYRLEPIMSFPVWINLGFVKLHPHAVFETLAYFIGFRVYLYTRSKDKIPIVQGMWVIVGAILGAAVGSKLLYWFEDPRLTLENWNSYTYLMEGKTIVGGLLGGLIGVEWTKKRIGYSRSTGDDMALPLIVGMVIGRIGCFLTGLDDHTYGVATTWMTGIDFGDGVLRHPTQLYEIAFLLLLGGLLYRWKSTGSLPDGAIFQMFMTGYLLFRFAIDFIKPTPHFYLGLNNIQLACIAGLIYYFVLISKWLVLPQRSHRKER</sequence>
<feature type="transmembrane region" description="Helical" evidence="7">
    <location>
        <begin position="158"/>
        <end position="177"/>
    </location>
</feature>
<feature type="transmembrane region" description="Helical" evidence="7">
    <location>
        <begin position="54"/>
        <end position="74"/>
    </location>
</feature>
<keyword evidence="3 8" id="KW-0808">Transferase</keyword>
<evidence type="ECO:0000313" key="8">
    <source>
        <dbReference type="EMBL" id="SFE80167.1"/>
    </source>
</evidence>
<proteinExistence type="inferred from homology"/>
<dbReference type="GO" id="GO:0005886">
    <property type="term" value="C:plasma membrane"/>
    <property type="evidence" value="ECO:0007669"/>
    <property type="project" value="InterPro"/>
</dbReference>
<dbReference type="GO" id="GO:0008961">
    <property type="term" value="F:phosphatidylglycerol-prolipoprotein diacylglyceryl transferase activity"/>
    <property type="evidence" value="ECO:0007669"/>
    <property type="project" value="InterPro"/>
</dbReference>
<keyword evidence="4 7" id="KW-0812">Transmembrane</keyword>
<evidence type="ECO:0000256" key="5">
    <source>
        <dbReference type="ARBA" id="ARBA00022989"/>
    </source>
</evidence>
<evidence type="ECO:0000256" key="2">
    <source>
        <dbReference type="ARBA" id="ARBA00022475"/>
    </source>
</evidence>
<evidence type="ECO:0000256" key="4">
    <source>
        <dbReference type="ARBA" id="ARBA00022692"/>
    </source>
</evidence>
<feature type="transmembrane region" description="Helical" evidence="7">
    <location>
        <begin position="231"/>
        <end position="250"/>
    </location>
</feature>
<feature type="transmembrane region" description="Helical" evidence="7">
    <location>
        <begin position="119"/>
        <end position="138"/>
    </location>
</feature>
<protein>
    <submittedName>
        <fullName evidence="8">Prolipoprotein diacylglyceryltransferase</fullName>
    </submittedName>
</protein>
<keyword evidence="9" id="KW-1185">Reference proteome</keyword>
<evidence type="ECO:0000256" key="3">
    <source>
        <dbReference type="ARBA" id="ARBA00022679"/>
    </source>
</evidence>
<keyword evidence="8" id="KW-0449">Lipoprotein</keyword>
<evidence type="ECO:0000313" key="9">
    <source>
        <dbReference type="Proteomes" id="UP000198855"/>
    </source>
</evidence>
<dbReference type="Proteomes" id="UP000198855">
    <property type="component" value="Unassembled WGS sequence"/>
</dbReference>
<dbReference type="GO" id="GO:0042158">
    <property type="term" value="P:lipoprotein biosynthetic process"/>
    <property type="evidence" value="ECO:0007669"/>
    <property type="project" value="InterPro"/>
</dbReference>
<feature type="transmembrane region" description="Helical" evidence="7">
    <location>
        <begin position="262"/>
        <end position="283"/>
    </location>
</feature>
<name>A0A1I2DI73_9BACL</name>
<dbReference type="STRING" id="1045775.SAMN05216378_4120"/>
<dbReference type="PANTHER" id="PTHR30589:SF0">
    <property type="entry name" value="PHOSPHATIDYLGLYCEROL--PROLIPOPROTEIN DIACYLGLYCERYL TRANSFERASE"/>
    <property type="match status" value="1"/>
</dbReference>
<accession>A0A1I2DI73</accession>